<keyword evidence="4" id="KW-1185">Reference proteome</keyword>
<accession>A0ABS2KP28</accession>
<dbReference type="Proteomes" id="UP000703038">
    <property type="component" value="Unassembled WGS sequence"/>
</dbReference>
<dbReference type="EMBL" id="JAFBBK010000001">
    <property type="protein sequence ID" value="MBM7413717.1"/>
    <property type="molecule type" value="Genomic_DNA"/>
</dbReference>
<dbReference type="SMART" id="SM00833">
    <property type="entry name" value="CobW_C"/>
    <property type="match status" value="1"/>
</dbReference>
<dbReference type="InterPro" id="IPR051927">
    <property type="entry name" value="Zn_Chap_cDPG_Synth"/>
</dbReference>
<name>A0ABS2KP28_9NOCA</name>
<proteinExistence type="predicted"/>
<feature type="domain" description="CobW C-terminal" evidence="2">
    <location>
        <begin position="274"/>
        <end position="390"/>
    </location>
</feature>
<dbReference type="SUPFAM" id="SSF90002">
    <property type="entry name" value="Hypothetical protein YjiA, C-terminal domain"/>
    <property type="match status" value="1"/>
</dbReference>
<sequence>MPMENLEAPDRRTPLVVVCGPEDLGAAVSATFQEPGTIVLHHDLSDASVGVVRRRTVRVDDDGTSTTRVVDLAGLGCCVSCLLREDLLPLLRSVSADSSVRRIVVRVDPSLEVEAICWAIENTVVTGMVGRVDATASRDVRIEAVVGCVDGATWLSDATGDELVGERAFPPGPDGDQVVDLLDDRTVAQVAVGNVRGSDLLVVADTGVDRWDAARLDAVLVRLAPRAPRVWILPGERPRDLLSRVPATARRGLVDDAHAPLLDGQPPLSAECGVTLVEFTDRRPFHPGRLHDAIDVLLDGVVSTRGRLWVATQPDAVLWLESAGGGLRVASAGSWLAAMAPDEYEDAPTARRALAALAWDEEYGDRAQSLVVLVHEADPEHVYAALSDALLTPDELENPELWAEWVDPFGQYHEDPCESDSSAIGADDDRRAAQ</sequence>
<feature type="region of interest" description="Disordered" evidence="1">
    <location>
        <begin position="413"/>
        <end position="434"/>
    </location>
</feature>
<reference evidence="3 4" key="1">
    <citation type="submission" date="2021-01" db="EMBL/GenBank/DDBJ databases">
        <title>Genomics of switchgrass bacterial isolates.</title>
        <authorList>
            <person name="Shade A."/>
        </authorList>
    </citation>
    <scope>NUCLEOTIDE SEQUENCE [LARGE SCALE GENOMIC DNA]</scope>
    <source>
        <strain evidence="3 4">PvP111</strain>
    </source>
</reference>
<protein>
    <submittedName>
        <fullName evidence="3">G3E family GTPase</fullName>
    </submittedName>
</protein>
<dbReference type="InterPro" id="IPR011629">
    <property type="entry name" value="CobW-like_C"/>
</dbReference>
<gene>
    <name evidence="3" type="ORF">JOE42_000450</name>
</gene>
<dbReference type="Pfam" id="PF07683">
    <property type="entry name" value="CobW_C"/>
    <property type="match status" value="1"/>
</dbReference>
<dbReference type="PANTHER" id="PTHR43603:SF1">
    <property type="entry name" value="ZINC-REGULATED GTPASE METALLOPROTEIN ACTIVATOR 1"/>
    <property type="match status" value="1"/>
</dbReference>
<comment type="caution">
    <text evidence="3">The sequence shown here is derived from an EMBL/GenBank/DDBJ whole genome shotgun (WGS) entry which is preliminary data.</text>
</comment>
<evidence type="ECO:0000259" key="2">
    <source>
        <dbReference type="SMART" id="SM00833"/>
    </source>
</evidence>
<organism evidence="3 4">
    <name type="scientific">Rhodococcoides corynebacterioides</name>
    <dbReference type="NCBI Taxonomy" id="53972"/>
    <lineage>
        <taxon>Bacteria</taxon>
        <taxon>Bacillati</taxon>
        <taxon>Actinomycetota</taxon>
        <taxon>Actinomycetes</taxon>
        <taxon>Mycobacteriales</taxon>
        <taxon>Nocardiaceae</taxon>
        <taxon>Rhodococcoides</taxon>
    </lineage>
</organism>
<dbReference type="PANTHER" id="PTHR43603">
    <property type="entry name" value="COBW DOMAIN-CONTAINING PROTEIN DDB_G0274527"/>
    <property type="match status" value="1"/>
</dbReference>
<evidence type="ECO:0000256" key="1">
    <source>
        <dbReference type="SAM" id="MobiDB-lite"/>
    </source>
</evidence>
<dbReference type="NCBIfam" id="NF047431">
    <property type="entry name" value="hiber_recruit"/>
    <property type="match status" value="1"/>
</dbReference>
<evidence type="ECO:0000313" key="3">
    <source>
        <dbReference type="EMBL" id="MBM7413717.1"/>
    </source>
</evidence>
<evidence type="ECO:0000313" key="4">
    <source>
        <dbReference type="Proteomes" id="UP000703038"/>
    </source>
</evidence>